<dbReference type="GO" id="GO:0006396">
    <property type="term" value="P:RNA processing"/>
    <property type="evidence" value="ECO:0007669"/>
    <property type="project" value="InterPro"/>
</dbReference>
<evidence type="ECO:0000313" key="5">
    <source>
        <dbReference type="Proteomes" id="UP000220251"/>
    </source>
</evidence>
<name>A0A0H5DS71_9BACT</name>
<dbReference type="GO" id="GO:0008173">
    <property type="term" value="F:RNA methyltransferase activity"/>
    <property type="evidence" value="ECO:0007669"/>
    <property type="project" value="InterPro"/>
</dbReference>
<dbReference type="InterPro" id="IPR029028">
    <property type="entry name" value="Alpha/beta_knot_MTases"/>
</dbReference>
<proteinExistence type="predicted"/>
<dbReference type="Gene3D" id="3.40.1280.10">
    <property type="match status" value="1"/>
</dbReference>
<evidence type="ECO:0000256" key="1">
    <source>
        <dbReference type="ARBA" id="ARBA00022603"/>
    </source>
</evidence>
<dbReference type="OrthoDB" id="9785673at2"/>
<dbReference type="InterPro" id="IPR001537">
    <property type="entry name" value="SpoU_MeTrfase"/>
</dbReference>
<accession>A0A0H5DS71</accession>
<keyword evidence="5" id="KW-1185">Reference proteome</keyword>
<dbReference type="PANTHER" id="PTHR46429:SF1">
    <property type="entry name" value="23S RRNA (GUANOSINE-2'-O-)-METHYLTRANSFERASE RLMB"/>
    <property type="match status" value="1"/>
</dbReference>
<organism evidence="4 5">
    <name type="scientific">Estrella lausannensis</name>
    <dbReference type="NCBI Taxonomy" id="483423"/>
    <lineage>
        <taxon>Bacteria</taxon>
        <taxon>Pseudomonadati</taxon>
        <taxon>Chlamydiota</taxon>
        <taxon>Chlamydiia</taxon>
        <taxon>Parachlamydiales</taxon>
        <taxon>Candidatus Criblamydiaceae</taxon>
        <taxon>Estrella</taxon>
    </lineage>
</organism>
<evidence type="ECO:0000259" key="3">
    <source>
        <dbReference type="Pfam" id="PF00588"/>
    </source>
</evidence>
<dbReference type="SUPFAM" id="SSF75217">
    <property type="entry name" value="alpha/beta knot"/>
    <property type="match status" value="1"/>
</dbReference>
<dbReference type="InterPro" id="IPR004441">
    <property type="entry name" value="rRNA_MeTrfase_TrmH"/>
</dbReference>
<dbReference type="AlphaFoldDB" id="A0A0H5DS71"/>
<feature type="domain" description="tRNA/rRNA methyltransferase SpoU type" evidence="3">
    <location>
        <begin position="108"/>
        <end position="240"/>
    </location>
</feature>
<gene>
    <name evidence="4" type="ORF">ELAC_1228</name>
</gene>
<dbReference type="Pfam" id="PF00588">
    <property type="entry name" value="SpoU_methylase"/>
    <property type="match status" value="1"/>
</dbReference>
<reference evidence="5" key="1">
    <citation type="submission" date="2015-06" db="EMBL/GenBank/DDBJ databases">
        <authorList>
            <person name="Bertelli C."/>
        </authorList>
    </citation>
    <scope>NUCLEOTIDE SEQUENCE [LARGE SCALE GENOMIC DNA]</scope>
    <source>
        <strain evidence="5">CRIB-30</strain>
    </source>
</reference>
<protein>
    <submittedName>
        <fullName evidence="4">Putative rRNA methylase, SpoU family</fullName>
        <ecNumber evidence="4">2.1.1.-</ecNumber>
    </submittedName>
</protein>
<dbReference type="RefSeq" id="WP_158227821.1">
    <property type="nucleotide sequence ID" value="NZ_CWGJ01000012.1"/>
</dbReference>
<dbReference type="GO" id="GO:0005829">
    <property type="term" value="C:cytosol"/>
    <property type="evidence" value="ECO:0007669"/>
    <property type="project" value="TreeGrafter"/>
</dbReference>
<dbReference type="PANTHER" id="PTHR46429">
    <property type="entry name" value="23S RRNA (GUANOSINE-2'-O-)-METHYLTRANSFERASE RLMB"/>
    <property type="match status" value="1"/>
</dbReference>
<keyword evidence="1 4" id="KW-0489">Methyltransferase</keyword>
<evidence type="ECO:0000313" key="4">
    <source>
        <dbReference type="EMBL" id="CRX38569.1"/>
    </source>
</evidence>
<dbReference type="GO" id="GO:0003723">
    <property type="term" value="F:RNA binding"/>
    <property type="evidence" value="ECO:0007669"/>
    <property type="project" value="InterPro"/>
</dbReference>
<dbReference type="EMBL" id="CWGJ01000012">
    <property type="protein sequence ID" value="CRX38569.1"/>
    <property type="molecule type" value="Genomic_DNA"/>
</dbReference>
<sequence length="254" mass="28225">MDSSEPLFSKDKFLGLPQERRHKKLALILKHAYIMMLAGEEADKALENYRKTAAYIAEKESPLATLKEVSDAFHFHAKEAKWNLREDSLLPSPRQQDREISSSKLPIFAYLDSLRSAFNTGSIIRTAECFGFSKVFLGGATPSPECSQVKKAAMGTEAWIEWEAHALIKSLPRPLIVLETVANAPSLYDFKFPHTFTLAVGNEEYGASDLLLNEADFFVTIPLRGRKGSLNVANAFAVAAAYAANELNRIDRKG</sequence>
<dbReference type="InterPro" id="IPR029026">
    <property type="entry name" value="tRNA_m1G_MTases_N"/>
</dbReference>
<keyword evidence="2 4" id="KW-0808">Transferase</keyword>
<evidence type="ECO:0000256" key="2">
    <source>
        <dbReference type="ARBA" id="ARBA00022679"/>
    </source>
</evidence>
<dbReference type="Proteomes" id="UP000220251">
    <property type="component" value="Unassembled WGS sequence"/>
</dbReference>
<dbReference type="GO" id="GO:0032259">
    <property type="term" value="P:methylation"/>
    <property type="evidence" value="ECO:0007669"/>
    <property type="project" value="UniProtKB-KW"/>
</dbReference>
<dbReference type="EC" id="2.1.1.-" evidence="4"/>